<dbReference type="RefSeq" id="WP_184679614.1">
    <property type="nucleotide sequence ID" value="NZ_JACHLL010000001.1"/>
</dbReference>
<dbReference type="Gene3D" id="6.10.340.10">
    <property type="match status" value="1"/>
</dbReference>
<dbReference type="GO" id="GO:0000155">
    <property type="term" value="F:phosphorelay sensor kinase activity"/>
    <property type="evidence" value="ECO:0007669"/>
    <property type="project" value="InterPro"/>
</dbReference>
<dbReference type="EMBL" id="JACHLL010000001">
    <property type="protein sequence ID" value="MBB6339904.1"/>
    <property type="molecule type" value="Genomic_DNA"/>
</dbReference>
<keyword evidence="6 11" id="KW-0812">Transmembrane</keyword>
<evidence type="ECO:0000256" key="2">
    <source>
        <dbReference type="ARBA" id="ARBA00004370"/>
    </source>
</evidence>
<evidence type="ECO:0000313" key="14">
    <source>
        <dbReference type="EMBL" id="MBB6339904.1"/>
    </source>
</evidence>
<accession>A0A7X0ESF0</accession>
<evidence type="ECO:0000256" key="5">
    <source>
        <dbReference type="ARBA" id="ARBA00022679"/>
    </source>
</evidence>
<evidence type="ECO:0000313" key="15">
    <source>
        <dbReference type="Proteomes" id="UP000557193"/>
    </source>
</evidence>
<keyword evidence="10 11" id="KW-0472">Membrane</keyword>
<evidence type="ECO:0000256" key="6">
    <source>
        <dbReference type="ARBA" id="ARBA00022692"/>
    </source>
</evidence>
<evidence type="ECO:0000256" key="1">
    <source>
        <dbReference type="ARBA" id="ARBA00000085"/>
    </source>
</evidence>
<comment type="caution">
    <text evidence="14">The sequence shown here is derived from an EMBL/GenBank/DDBJ whole genome shotgun (WGS) entry which is preliminary data.</text>
</comment>
<evidence type="ECO:0000259" key="13">
    <source>
        <dbReference type="PROSITE" id="PS50885"/>
    </source>
</evidence>
<dbReference type="Gene3D" id="3.30.565.10">
    <property type="entry name" value="Histidine kinase-like ATPase, C-terminal domain"/>
    <property type="match status" value="1"/>
</dbReference>
<comment type="subcellular location">
    <subcellularLocation>
        <location evidence="2">Membrane</location>
    </subcellularLocation>
</comment>
<keyword evidence="8 11" id="KW-1133">Transmembrane helix</keyword>
<keyword evidence="7 14" id="KW-0418">Kinase</keyword>
<dbReference type="InterPro" id="IPR003661">
    <property type="entry name" value="HisK_dim/P_dom"/>
</dbReference>
<dbReference type="SMART" id="SM00304">
    <property type="entry name" value="HAMP"/>
    <property type="match status" value="1"/>
</dbReference>
<dbReference type="InterPro" id="IPR036890">
    <property type="entry name" value="HATPase_C_sf"/>
</dbReference>
<dbReference type="SUPFAM" id="SSF55874">
    <property type="entry name" value="ATPase domain of HSP90 chaperone/DNA topoisomerase II/histidine kinase"/>
    <property type="match status" value="1"/>
</dbReference>
<dbReference type="Pfam" id="PF00512">
    <property type="entry name" value="HisKA"/>
    <property type="match status" value="1"/>
</dbReference>
<dbReference type="InterPro" id="IPR003594">
    <property type="entry name" value="HATPase_dom"/>
</dbReference>
<organism evidence="14 15">
    <name type="scientific">Pseudomonas fluvialis</name>
    <dbReference type="NCBI Taxonomy" id="1793966"/>
    <lineage>
        <taxon>Bacteria</taxon>
        <taxon>Pseudomonadati</taxon>
        <taxon>Pseudomonadota</taxon>
        <taxon>Gammaproteobacteria</taxon>
        <taxon>Pseudomonadales</taxon>
        <taxon>Pseudomonadaceae</taxon>
        <taxon>Pseudomonas</taxon>
    </lineage>
</organism>
<feature type="transmembrane region" description="Helical" evidence="11">
    <location>
        <begin position="12"/>
        <end position="37"/>
    </location>
</feature>
<dbReference type="AlphaFoldDB" id="A0A7X0ESF0"/>
<keyword evidence="15" id="KW-1185">Reference proteome</keyword>
<evidence type="ECO:0000256" key="9">
    <source>
        <dbReference type="ARBA" id="ARBA00023012"/>
    </source>
</evidence>
<protein>
    <recommendedName>
        <fullName evidence="3">histidine kinase</fullName>
        <ecNumber evidence="3">2.7.13.3</ecNumber>
    </recommendedName>
</protein>
<reference evidence="14 15" key="1">
    <citation type="submission" date="2020-08" db="EMBL/GenBank/DDBJ databases">
        <title>Functional genomics of gut bacteria from endangered species of beetles.</title>
        <authorList>
            <person name="Carlos-Shanley C."/>
        </authorList>
    </citation>
    <scope>NUCLEOTIDE SEQUENCE [LARGE SCALE GENOMIC DNA]</scope>
    <source>
        <strain evidence="14 15">S00202</strain>
    </source>
</reference>
<dbReference type="SMART" id="SM00387">
    <property type="entry name" value="HATPase_c"/>
    <property type="match status" value="1"/>
</dbReference>
<keyword evidence="5" id="KW-0808">Transferase</keyword>
<dbReference type="PROSITE" id="PS50109">
    <property type="entry name" value="HIS_KIN"/>
    <property type="match status" value="1"/>
</dbReference>
<evidence type="ECO:0000259" key="12">
    <source>
        <dbReference type="PROSITE" id="PS50109"/>
    </source>
</evidence>
<evidence type="ECO:0000256" key="10">
    <source>
        <dbReference type="ARBA" id="ARBA00023136"/>
    </source>
</evidence>
<dbReference type="PANTHER" id="PTHR45436">
    <property type="entry name" value="SENSOR HISTIDINE KINASE YKOH"/>
    <property type="match status" value="1"/>
</dbReference>
<keyword evidence="4" id="KW-0597">Phosphoprotein</keyword>
<dbReference type="GO" id="GO:0005886">
    <property type="term" value="C:plasma membrane"/>
    <property type="evidence" value="ECO:0007669"/>
    <property type="project" value="TreeGrafter"/>
</dbReference>
<feature type="domain" description="Histidine kinase" evidence="12">
    <location>
        <begin position="218"/>
        <end position="424"/>
    </location>
</feature>
<dbReference type="InterPro" id="IPR050428">
    <property type="entry name" value="TCS_sensor_his_kinase"/>
</dbReference>
<dbReference type="InterPro" id="IPR004358">
    <property type="entry name" value="Sig_transdc_His_kin-like_C"/>
</dbReference>
<gene>
    <name evidence="14" type="ORF">HNP49_000054</name>
</gene>
<dbReference type="PROSITE" id="PS50885">
    <property type="entry name" value="HAMP"/>
    <property type="match status" value="1"/>
</dbReference>
<dbReference type="SUPFAM" id="SSF47384">
    <property type="entry name" value="Homodimeric domain of signal transducing histidine kinase"/>
    <property type="match status" value="1"/>
</dbReference>
<dbReference type="Pfam" id="PF02518">
    <property type="entry name" value="HATPase_c"/>
    <property type="match status" value="1"/>
</dbReference>
<name>A0A7X0ESF0_9PSED</name>
<evidence type="ECO:0000256" key="11">
    <source>
        <dbReference type="SAM" id="Phobius"/>
    </source>
</evidence>
<dbReference type="PANTHER" id="PTHR45436:SF16">
    <property type="entry name" value="HISTIDINE KINASE"/>
    <property type="match status" value="1"/>
</dbReference>
<dbReference type="InterPro" id="IPR005467">
    <property type="entry name" value="His_kinase_dom"/>
</dbReference>
<dbReference type="Pfam" id="PF00672">
    <property type="entry name" value="HAMP"/>
    <property type="match status" value="1"/>
</dbReference>
<evidence type="ECO:0000256" key="8">
    <source>
        <dbReference type="ARBA" id="ARBA00022989"/>
    </source>
</evidence>
<evidence type="ECO:0000256" key="7">
    <source>
        <dbReference type="ARBA" id="ARBA00022777"/>
    </source>
</evidence>
<dbReference type="PRINTS" id="PR00344">
    <property type="entry name" value="BCTRLSENSOR"/>
</dbReference>
<feature type="transmembrane region" description="Helical" evidence="11">
    <location>
        <begin position="131"/>
        <end position="155"/>
    </location>
</feature>
<proteinExistence type="predicted"/>
<comment type="catalytic activity">
    <reaction evidence="1">
        <text>ATP + protein L-histidine = ADP + protein N-phospho-L-histidine.</text>
        <dbReference type="EC" id="2.7.13.3"/>
    </reaction>
</comment>
<evidence type="ECO:0000256" key="4">
    <source>
        <dbReference type="ARBA" id="ARBA00022553"/>
    </source>
</evidence>
<keyword evidence="9" id="KW-0902">Two-component regulatory system</keyword>
<dbReference type="SMART" id="SM00388">
    <property type="entry name" value="HisKA"/>
    <property type="match status" value="1"/>
</dbReference>
<dbReference type="EC" id="2.7.13.3" evidence="3"/>
<dbReference type="Proteomes" id="UP000557193">
    <property type="component" value="Unassembled WGS sequence"/>
</dbReference>
<evidence type="ECO:0000256" key="3">
    <source>
        <dbReference type="ARBA" id="ARBA00012438"/>
    </source>
</evidence>
<sequence length="424" mass="46912">MWFKPGLAQRIVIAFVVMTTLVAGAFALGIVGTVYMIEERLISQTLGGDLDRLLRMDSMENWRHRPERDQLFYISRGPGDFAMPADLQDLSQGFHEVFRPPKAYHAVIREVAGRRYALLQDQSDFEEREHVLFGVVLVGFLISVAMASGLGVFMARRVMAPLINLAAKVRRREQQLSEAPALAPQFPSDEVGQLAAAFDDTLGQLRQALTRERLFTSDVSHELRTPLMVIATSCELLQANPALGAREQGHLGKIARSCEEMRDLAQTFLLLARAEHQQVAHAAQQSLREVADELAGQWRGEIESKGLRFDYAPSETSAGLYHGPFLRTVLSNLLRNALHYTQSGHVALTLSAEGFVVEDSGIGIPAEFQDAVFQAFQRGAQAGGEGKGVGLSLVQRICHLQGWQVLLTEAQPHGCRFYVRLLPA</sequence>
<dbReference type="CDD" id="cd00082">
    <property type="entry name" value="HisKA"/>
    <property type="match status" value="1"/>
</dbReference>
<feature type="domain" description="HAMP" evidence="13">
    <location>
        <begin position="156"/>
        <end position="210"/>
    </location>
</feature>
<dbReference type="InterPro" id="IPR036097">
    <property type="entry name" value="HisK_dim/P_sf"/>
</dbReference>
<dbReference type="Gene3D" id="1.10.287.130">
    <property type="match status" value="1"/>
</dbReference>
<dbReference type="InterPro" id="IPR003660">
    <property type="entry name" value="HAMP_dom"/>
</dbReference>